<dbReference type="Pfam" id="PF18962">
    <property type="entry name" value="Por_Secre_tail"/>
    <property type="match status" value="1"/>
</dbReference>
<keyword evidence="4" id="KW-1185">Reference proteome</keyword>
<evidence type="ECO:0000259" key="2">
    <source>
        <dbReference type="Pfam" id="PF18962"/>
    </source>
</evidence>
<dbReference type="SUPFAM" id="SSF50934">
    <property type="entry name" value="Tachylectin-2"/>
    <property type="match status" value="1"/>
</dbReference>
<protein>
    <recommendedName>
        <fullName evidence="2">Secretion system C-terminal sorting domain-containing protein</fullName>
    </recommendedName>
</protein>
<comment type="caution">
    <text evidence="3">The sequence shown here is derived from an EMBL/GenBank/DDBJ whole genome shotgun (WGS) entry which is preliminary data.</text>
</comment>
<evidence type="ECO:0000256" key="1">
    <source>
        <dbReference type="SAM" id="SignalP"/>
    </source>
</evidence>
<sequence>MKKLIIAFLLAATHTAFAQQPIFTTVTGGDLYSLDLANCSRQFIGATGIGFGDIALSTDGQLWGIAGGELFHINTTTANATSIGFTGLDAVSLVGLNDTTLLAEAGQKLYRVSTNTAFAQYIDTIGYAAAGDLTWYDDDLYMVTSGGQVVKIVLNSTITAITSVIALGSSIPTCEGAVTAQFANDYNSIIGFNGKNAIKICQIDGSYQMLCPDLNIDGVPGAASMRLVTQSPKPVTCAKPTAVETVHIDDLFSIFPNPAKNELNIAMSNESKFEFNIYNTLGQLVHSGLTTGKKTVVDLTRLANGLYSIELRINNQLKRERFVVAR</sequence>
<keyword evidence="1" id="KW-0732">Signal</keyword>
<dbReference type="InterPro" id="IPR026444">
    <property type="entry name" value="Secre_tail"/>
</dbReference>
<reference evidence="3 4" key="1">
    <citation type="submission" date="2018-06" db="EMBL/GenBank/DDBJ databases">
        <title>Mucibacter soli gen. nov., sp. nov., a new member of the family Chitinophagaceae producing mucin.</title>
        <authorList>
            <person name="Kim M.-K."/>
            <person name="Park S."/>
            <person name="Kim T.-S."/>
            <person name="Joung Y."/>
            <person name="Han J.-H."/>
            <person name="Kim S.B."/>
        </authorList>
    </citation>
    <scope>NUCLEOTIDE SEQUENCE [LARGE SCALE GENOMIC DNA]</scope>
    <source>
        <strain evidence="3 4">R1-15</strain>
    </source>
</reference>
<dbReference type="RefSeq" id="WP_110998302.1">
    <property type="nucleotide sequence ID" value="NZ_QKTW01000011.1"/>
</dbReference>
<dbReference type="Proteomes" id="UP000248745">
    <property type="component" value="Unassembled WGS sequence"/>
</dbReference>
<evidence type="ECO:0000313" key="4">
    <source>
        <dbReference type="Proteomes" id="UP000248745"/>
    </source>
</evidence>
<dbReference type="InterPro" id="IPR036813">
    <property type="entry name" value="Tachylectin2_sf"/>
</dbReference>
<organism evidence="3 4">
    <name type="scientific">Taibaiella soli</name>
    <dbReference type="NCBI Taxonomy" id="1649169"/>
    <lineage>
        <taxon>Bacteria</taxon>
        <taxon>Pseudomonadati</taxon>
        <taxon>Bacteroidota</taxon>
        <taxon>Chitinophagia</taxon>
        <taxon>Chitinophagales</taxon>
        <taxon>Chitinophagaceae</taxon>
        <taxon>Taibaiella</taxon>
    </lineage>
</organism>
<name>A0A2W2BJG2_9BACT</name>
<feature type="signal peptide" evidence="1">
    <location>
        <begin position="1"/>
        <end position="18"/>
    </location>
</feature>
<proteinExistence type="predicted"/>
<evidence type="ECO:0000313" key="3">
    <source>
        <dbReference type="EMBL" id="PZF73576.1"/>
    </source>
</evidence>
<feature type="domain" description="Secretion system C-terminal sorting" evidence="2">
    <location>
        <begin position="254"/>
        <end position="324"/>
    </location>
</feature>
<gene>
    <name evidence="3" type="ORF">DN068_07590</name>
</gene>
<dbReference type="EMBL" id="QKTW01000011">
    <property type="protein sequence ID" value="PZF73576.1"/>
    <property type="molecule type" value="Genomic_DNA"/>
</dbReference>
<dbReference type="AlphaFoldDB" id="A0A2W2BJG2"/>
<dbReference type="NCBIfam" id="TIGR04183">
    <property type="entry name" value="Por_Secre_tail"/>
    <property type="match status" value="1"/>
</dbReference>
<feature type="chain" id="PRO_5016153152" description="Secretion system C-terminal sorting domain-containing protein" evidence="1">
    <location>
        <begin position="19"/>
        <end position="326"/>
    </location>
</feature>
<dbReference type="OrthoDB" id="9342482at2"/>
<accession>A0A2W2BJG2</accession>